<dbReference type="Proteomes" id="UP000305948">
    <property type="component" value="Unassembled WGS sequence"/>
</dbReference>
<name>A0A5C3NBF0_9AGAM</name>
<proteinExistence type="predicted"/>
<dbReference type="AlphaFoldDB" id="A0A5C3NBF0"/>
<gene>
    <name evidence="1" type="ORF">OE88DRAFT_1656050</name>
</gene>
<evidence type="ECO:0000313" key="2">
    <source>
        <dbReference type="Proteomes" id="UP000305948"/>
    </source>
</evidence>
<dbReference type="Pfam" id="PF21858">
    <property type="entry name" value="DUF6914"/>
    <property type="match status" value="1"/>
</dbReference>
<sequence>MMSTPLYPTFGTVNPKPASNRSNKHRLYIAYYSQGRAQGDDVKFHTALILAPKNPDPRKVQTWRYHVKNVDNDGDDMWIYEGKPTMNSDQRIEAMTLLCKVDDVNVSGLGISMLLREIEVLQYERRWSSRHWVFAALQLLVERGVIPQLHMGAKSIWQNGYQFTKSVQNTNYPFSVPTCDITGKEVKSEMTWT</sequence>
<dbReference type="EMBL" id="ML213507">
    <property type="protein sequence ID" value="TFK53766.1"/>
    <property type="molecule type" value="Genomic_DNA"/>
</dbReference>
<organism evidence="1 2">
    <name type="scientific">Heliocybe sulcata</name>
    <dbReference type="NCBI Taxonomy" id="5364"/>
    <lineage>
        <taxon>Eukaryota</taxon>
        <taxon>Fungi</taxon>
        <taxon>Dikarya</taxon>
        <taxon>Basidiomycota</taxon>
        <taxon>Agaricomycotina</taxon>
        <taxon>Agaricomycetes</taxon>
        <taxon>Gloeophyllales</taxon>
        <taxon>Gloeophyllaceae</taxon>
        <taxon>Heliocybe</taxon>
    </lineage>
</organism>
<protein>
    <submittedName>
        <fullName evidence="1">Uncharacterized protein</fullName>
    </submittedName>
</protein>
<reference evidence="1 2" key="1">
    <citation type="journal article" date="2019" name="Nat. Ecol. Evol.">
        <title>Megaphylogeny resolves global patterns of mushroom evolution.</title>
        <authorList>
            <person name="Varga T."/>
            <person name="Krizsan K."/>
            <person name="Foldi C."/>
            <person name="Dima B."/>
            <person name="Sanchez-Garcia M."/>
            <person name="Sanchez-Ramirez S."/>
            <person name="Szollosi G.J."/>
            <person name="Szarkandi J.G."/>
            <person name="Papp V."/>
            <person name="Albert L."/>
            <person name="Andreopoulos W."/>
            <person name="Angelini C."/>
            <person name="Antonin V."/>
            <person name="Barry K.W."/>
            <person name="Bougher N.L."/>
            <person name="Buchanan P."/>
            <person name="Buyck B."/>
            <person name="Bense V."/>
            <person name="Catcheside P."/>
            <person name="Chovatia M."/>
            <person name="Cooper J."/>
            <person name="Damon W."/>
            <person name="Desjardin D."/>
            <person name="Finy P."/>
            <person name="Geml J."/>
            <person name="Haridas S."/>
            <person name="Hughes K."/>
            <person name="Justo A."/>
            <person name="Karasinski D."/>
            <person name="Kautmanova I."/>
            <person name="Kiss B."/>
            <person name="Kocsube S."/>
            <person name="Kotiranta H."/>
            <person name="LaButti K.M."/>
            <person name="Lechner B.E."/>
            <person name="Liimatainen K."/>
            <person name="Lipzen A."/>
            <person name="Lukacs Z."/>
            <person name="Mihaltcheva S."/>
            <person name="Morgado L.N."/>
            <person name="Niskanen T."/>
            <person name="Noordeloos M.E."/>
            <person name="Ohm R.A."/>
            <person name="Ortiz-Santana B."/>
            <person name="Ovrebo C."/>
            <person name="Racz N."/>
            <person name="Riley R."/>
            <person name="Savchenko A."/>
            <person name="Shiryaev A."/>
            <person name="Soop K."/>
            <person name="Spirin V."/>
            <person name="Szebenyi C."/>
            <person name="Tomsovsky M."/>
            <person name="Tulloss R.E."/>
            <person name="Uehling J."/>
            <person name="Grigoriev I.V."/>
            <person name="Vagvolgyi C."/>
            <person name="Papp T."/>
            <person name="Martin F.M."/>
            <person name="Miettinen O."/>
            <person name="Hibbett D.S."/>
            <person name="Nagy L.G."/>
        </authorList>
    </citation>
    <scope>NUCLEOTIDE SEQUENCE [LARGE SCALE GENOMIC DNA]</scope>
    <source>
        <strain evidence="1 2">OMC1185</strain>
    </source>
</reference>
<dbReference type="OrthoDB" id="2679825at2759"/>
<keyword evidence="2" id="KW-1185">Reference proteome</keyword>
<accession>A0A5C3NBF0</accession>
<evidence type="ECO:0000313" key="1">
    <source>
        <dbReference type="EMBL" id="TFK53766.1"/>
    </source>
</evidence>
<dbReference type="InterPro" id="IPR054208">
    <property type="entry name" value="DUF6914"/>
</dbReference>